<comment type="caution">
    <text evidence="3">The sequence shown here is derived from an EMBL/GenBank/DDBJ whole genome shotgun (WGS) entry which is preliminary data.</text>
</comment>
<dbReference type="InterPro" id="IPR032812">
    <property type="entry name" value="SbsA_Ig"/>
</dbReference>
<keyword evidence="1" id="KW-0732">Signal</keyword>
<evidence type="ECO:0000259" key="2">
    <source>
        <dbReference type="Pfam" id="PF13205"/>
    </source>
</evidence>
<reference evidence="3" key="1">
    <citation type="submission" date="2023-06" db="EMBL/GenBank/DDBJ databases">
        <title>Genomic of Agaribacillus aureum.</title>
        <authorList>
            <person name="Wang G."/>
        </authorList>
    </citation>
    <scope>NUCLEOTIDE SEQUENCE</scope>
    <source>
        <strain evidence="3">BMA12</strain>
    </source>
</reference>
<dbReference type="EMBL" id="JAUJEB010000001">
    <property type="protein sequence ID" value="MDN5211435.1"/>
    <property type="molecule type" value="Genomic_DNA"/>
</dbReference>
<accession>A0ABT8L138</accession>
<dbReference type="InterPro" id="IPR014755">
    <property type="entry name" value="Cu-Rt/internalin_Ig-like"/>
</dbReference>
<gene>
    <name evidence="3" type="ORF">QQ020_05215</name>
</gene>
<evidence type="ECO:0000313" key="3">
    <source>
        <dbReference type="EMBL" id="MDN5211435.1"/>
    </source>
</evidence>
<dbReference type="Gene3D" id="2.60.40.1220">
    <property type="match status" value="1"/>
</dbReference>
<keyword evidence="4" id="KW-1185">Reference proteome</keyword>
<proteinExistence type="predicted"/>
<name>A0ABT8L138_9BACT</name>
<sequence>MVRSILFQFHQKEYKIHKLIKVMTGKANIAIILAFLSSTVCLSQEIPRIVFSETDGKIFVDQCDIYRLHLLSKRELTLDQWHDLLAIYVTDKNTGKPLHNLPILGQYKIEDDQIHFKPRFPFKKGINYLTRFNIPYFYALLEENTPLPSWQKIIDLHFRIKSAPILPDTQVDKVYPDLDTLPVNQLKLYIYFSQAMQEGRAYDHLQILDHDGKPVDQPFLELSPELWDAENTRLTVWFDPGRIKRGLSPNALKGLPLKKGNKYVLRIDKDWKDKTGRPLQKSFEKEYYITEADRQAPTVSNWILQIPASATKNKLILEFDEPMDHALLGRMIYISTENGRITGKVSIANQSKIWLFEPDEAWRKTSYEISINTKIEDLAGNSLRRLFDTPIEDIERTPTKEKELIIPIKISTKVKNKKVRKYYYRTSTKPK</sequence>
<dbReference type="Pfam" id="PF13205">
    <property type="entry name" value="Big_5"/>
    <property type="match status" value="1"/>
</dbReference>
<dbReference type="RefSeq" id="WP_346756768.1">
    <property type="nucleotide sequence ID" value="NZ_JAUJEB010000001.1"/>
</dbReference>
<feature type="domain" description="SbsA Ig-like" evidence="2">
    <location>
        <begin position="294"/>
        <end position="384"/>
    </location>
</feature>
<organism evidence="3 4">
    <name type="scientific">Agaribacillus aureus</name>
    <dbReference type="NCBI Taxonomy" id="3051825"/>
    <lineage>
        <taxon>Bacteria</taxon>
        <taxon>Pseudomonadati</taxon>
        <taxon>Bacteroidota</taxon>
        <taxon>Cytophagia</taxon>
        <taxon>Cytophagales</taxon>
        <taxon>Splendidivirgaceae</taxon>
        <taxon>Agaribacillus</taxon>
    </lineage>
</organism>
<dbReference type="Proteomes" id="UP001172083">
    <property type="component" value="Unassembled WGS sequence"/>
</dbReference>
<evidence type="ECO:0000313" key="4">
    <source>
        <dbReference type="Proteomes" id="UP001172083"/>
    </source>
</evidence>
<protein>
    <submittedName>
        <fullName evidence="3">Ig-like domain-containing protein</fullName>
    </submittedName>
</protein>
<evidence type="ECO:0000256" key="1">
    <source>
        <dbReference type="ARBA" id="ARBA00022729"/>
    </source>
</evidence>